<dbReference type="SUPFAM" id="SSF52218">
    <property type="entry name" value="Flavoproteins"/>
    <property type="match status" value="1"/>
</dbReference>
<evidence type="ECO:0000313" key="2">
    <source>
        <dbReference type="EMBL" id="MBA2862233.1"/>
    </source>
</evidence>
<dbReference type="PANTHER" id="PTHR39201">
    <property type="entry name" value="EXPORTED PROTEIN-RELATED"/>
    <property type="match status" value="1"/>
</dbReference>
<dbReference type="GO" id="GO:0010181">
    <property type="term" value="F:FMN binding"/>
    <property type="evidence" value="ECO:0007669"/>
    <property type="project" value="InterPro"/>
</dbReference>
<dbReference type="PROSITE" id="PS50902">
    <property type="entry name" value="FLAVODOXIN_LIKE"/>
    <property type="match status" value="1"/>
</dbReference>
<dbReference type="InterPro" id="IPR029039">
    <property type="entry name" value="Flavoprotein-like_sf"/>
</dbReference>
<sequence length="164" mass="18849">MDGKKLVIYYSLFENTEYVAKLISENTGAELLKIETVTEIPKKGFTMFLELGRFLLFRKMPEIKEISLNLDDYDIIYIGTPVWAGNMAAPLKTFFSKYKFAGKKVAVFCTAGKTIGNTLENMKKELVDNEIIGGTIFLDVLNHKEETEKYVKEWLSTMYRSKED</sequence>
<dbReference type="Proteomes" id="UP000533207">
    <property type="component" value="Unassembled WGS sequence"/>
</dbReference>
<accession>A0A7J9PG64</accession>
<dbReference type="AlphaFoldDB" id="A0A7J9PG64"/>
<reference evidence="2 3" key="1">
    <citation type="submission" date="2020-07" db="EMBL/GenBank/DDBJ databases">
        <title>Genomic Encyclopedia of Type Strains, Phase IV (KMG-V): Genome sequencing to study the core and pangenomes of soil and plant-associated prokaryotes.</title>
        <authorList>
            <person name="Whitman W."/>
        </authorList>
    </citation>
    <scope>NUCLEOTIDE SEQUENCE [LARGE SCALE GENOMIC DNA]</scope>
    <source>
        <strain evidence="2 3">C8</strain>
    </source>
</reference>
<proteinExistence type="predicted"/>
<protein>
    <submittedName>
        <fullName evidence="2">Flavodoxin</fullName>
    </submittedName>
</protein>
<dbReference type="Pfam" id="PF12682">
    <property type="entry name" value="Flavodoxin_4"/>
    <property type="match status" value="1"/>
</dbReference>
<gene>
    <name evidence="2" type="ORF">HNP90_001114</name>
</gene>
<comment type="caution">
    <text evidence="2">The sequence shown here is derived from an EMBL/GenBank/DDBJ whole genome shotgun (WGS) entry which is preliminary data.</text>
</comment>
<organism evidence="2 3">
    <name type="scientific">Methanococcus maripaludis</name>
    <name type="common">Methanococcus deltae</name>
    <dbReference type="NCBI Taxonomy" id="39152"/>
    <lineage>
        <taxon>Archaea</taxon>
        <taxon>Methanobacteriati</taxon>
        <taxon>Methanobacteriota</taxon>
        <taxon>Methanomada group</taxon>
        <taxon>Methanococci</taxon>
        <taxon>Methanococcales</taxon>
        <taxon>Methanococcaceae</taxon>
        <taxon>Methanococcus</taxon>
    </lineage>
</organism>
<feature type="domain" description="Flavodoxin-like" evidence="1">
    <location>
        <begin position="5"/>
        <end position="159"/>
    </location>
</feature>
<evidence type="ECO:0000313" key="3">
    <source>
        <dbReference type="Proteomes" id="UP000533207"/>
    </source>
</evidence>
<name>A0A7J9PG64_METMI</name>
<dbReference type="EMBL" id="JACDUL010000003">
    <property type="protein sequence ID" value="MBA2862233.1"/>
    <property type="molecule type" value="Genomic_DNA"/>
</dbReference>
<dbReference type="RefSeq" id="WP_012067959.1">
    <property type="nucleotide sequence ID" value="NZ_JACDUL010000003.1"/>
</dbReference>
<evidence type="ECO:0000259" key="1">
    <source>
        <dbReference type="PROSITE" id="PS50902"/>
    </source>
</evidence>
<dbReference type="Gene3D" id="3.40.50.360">
    <property type="match status" value="1"/>
</dbReference>
<dbReference type="PANTHER" id="PTHR39201:SF1">
    <property type="entry name" value="FLAVODOXIN-LIKE DOMAIN-CONTAINING PROTEIN"/>
    <property type="match status" value="1"/>
</dbReference>
<dbReference type="InterPro" id="IPR008254">
    <property type="entry name" value="Flavodoxin/NO_synth"/>
</dbReference>